<gene>
    <name evidence="3" type="primary">pglH_1</name>
    <name evidence="3" type="ORF">SDC9_36065</name>
</gene>
<dbReference type="Pfam" id="PF13439">
    <property type="entry name" value="Glyco_transf_4"/>
    <property type="match status" value="1"/>
</dbReference>
<dbReference type="PANTHER" id="PTHR12526">
    <property type="entry name" value="GLYCOSYLTRANSFERASE"/>
    <property type="match status" value="1"/>
</dbReference>
<proteinExistence type="predicted"/>
<evidence type="ECO:0000259" key="2">
    <source>
        <dbReference type="Pfam" id="PF13439"/>
    </source>
</evidence>
<dbReference type="Gene3D" id="3.40.50.2000">
    <property type="entry name" value="Glycogen Phosphorylase B"/>
    <property type="match status" value="2"/>
</dbReference>
<protein>
    <submittedName>
        <fullName evidence="3">GalNAc-alpha-(1-&gt;4)-GalNAc-alpha-(1-&gt;3)-diNAcBac-PP-undecaprenol alpha-1,4-N-acetyl-D-galactosaminyltransferase</fullName>
        <ecNumber evidence="3">2.4.1.292</ecNumber>
    </submittedName>
</protein>
<name>A0A644VFF3_9ZZZZ</name>
<dbReference type="EMBL" id="VSSQ01000292">
    <property type="protein sequence ID" value="MPL90020.1"/>
    <property type="molecule type" value="Genomic_DNA"/>
</dbReference>
<dbReference type="InterPro" id="IPR001296">
    <property type="entry name" value="Glyco_trans_1"/>
</dbReference>
<dbReference type="Pfam" id="PF00534">
    <property type="entry name" value="Glycos_transf_1"/>
    <property type="match status" value="1"/>
</dbReference>
<comment type="caution">
    <text evidence="3">The sequence shown here is derived from an EMBL/GenBank/DDBJ whole genome shotgun (WGS) entry which is preliminary data.</text>
</comment>
<dbReference type="GO" id="GO:0016757">
    <property type="term" value="F:glycosyltransferase activity"/>
    <property type="evidence" value="ECO:0007669"/>
    <property type="project" value="UniProtKB-KW"/>
</dbReference>
<accession>A0A644VFF3</accession>
<keyword evidence="3" id="KW-0328">Glycosyltransferase</keyword>
<evidence type="ECO:0000259" key="1">
    <source>
        <dbReference type="Pfam" id="PF00534"/>
    </source>
</evidence>
<dbReference type="AlphaFoldDB" id="A0A644VFF3"/>
<evidence type="ECO:0000313" key="3">
    <source>
        <dbReference type="EMBL" id="MPL90020.1"/>
    </source>
</evidence>
<dbReference type="InterPro" id="IPR028098">
    <property type="entry name" value="Glyco_trans_4-like_N"/>
</dbReference>
<feature type="domain" description="Glycosyltransferase subfamily 4-like N-terminal" evidence="2">
    <location>
        <begin position="16"/>
        <end position="172"/>
    </location>
</feature>
<feature type="domain" description="Glycosyl transferase family 1" evidence="1">
    <location>
        <begin position="179"/>
        <end position="338"/>
    </location>
</feature>
<reference evidence="3" key="1">
    <citation type="submission" date="2019-08" db="EMBL/GenBank/DDBJ databases">
        <authorList>
            <person name="Kucharzyk K."/>
            <person name="Murdoch R.W."/>
            <person name="Higgins S."/>
            <person name="Loffler F."/>
        </authorList>
    </citation>
    <scope>NUCLEOTIDE SEQUENCE</scope>
</reference>
<keyword evidence="3" id="KW-0808">Transferase</keyword>
<organism evidence="3">
    <name type="scientific">bioreactor metagenome</name>
    <dbReference type="NCBI Taxonomy" id="1076179"/>
    <lineage>
        <taxon>unclassified sequences</taxon>
        <taxon>metagenomes</taxon>
        <taxon>ecological metagenomes</taxon>
    </lineage>
</organism>
<dbReference type="SUPFAM" id="SSF53756">
    <property type="entry name" value="UDP-Glycosyltransferase/glycogen phosphorylase"/>
    <property type="match status" value="1"/>
</dbReference>
<sequence length="370" mass="41639">MHLEKLVLLTPSLETGGLQKSLSILASYFAETGTAKVHLVLYGISKEIFYTLNPEVVVHIPSFRFNRNARLYHTIKTMFLVRNRIKALKPNSILSYGEYWNNFVLLSLLGLSYPVYISDRCQPDKSLGWIHNWLRKLLYPRAAGIISQTSIAREIYTKMLGPVKIEVIGNPIQEFAFADNREKEKLVLTVGRLIPSKHHDQLIDIFLSCYRPGWKLVIVGGDVAYGDMFNMLKEKIIAANAEDKIELAGKISDVGQFYRKSSIFAFTSSSEGFPNVIGEAMAAGLPVIAYDCVAGPSDMIDDGINGFLVPLFNQEMFAEKLSLLMNDQQLQKQMGESAILSIRKYSPELVGKQYMDFLFSKKPAEDDSKC</sequence>
<dbReference type="EC" id="2.4.1.292" evidence="3"/>
<dbReference type="PANTHER" id="PTHR12526:SF630">
    <property type="entry name" value="GLYCOSYLTRANSFERASE"/>
    <property type="match status" value="1"/>
</dbReference>